<gene>
    <name evidence="1" type="ORF">MCNOR_2976</name>
</gene>
<dbReference type="InterPro" id="IPR028082">
    <property type="entry name" value="Peripla_BP_I"/>
</dbReference>
<dbReference type="PANTHER" id="PTHR47628">
    <property type="match status" value="1"/>
</dbReference>
<dbReference type="CDD" id="cd06355">
    <property type="entry name" value="PBP1_FmdD-like"/>
    <property type="match status" value="1"/>
</dbReference>
<dbReference type="SUPFAM" id="SSF53822">
    <property type="entry name" value="Periplasmic binding protein-like I"/>
    <property type="match status" value="1"/>
</dbReference>
<dbReference type="Pfam" id="PF13433">
    <property type="entry name" value="Peripla_BP_5"/>
    <property type="match status" value="1"/>
</dbReference>
<reference evidence="1" key="1">
    <citation type="submission" date="2023-03" db="EMBL/GenBank/DDBJ databases">
        <authorList>
            <person name="Pearce D."/>
        </authorList>
    </citation>
    <scope>NUCLEOTIDE SEQUENCE</scope>
    <source>
        <strain evidence="1">Mc</strain>
    </source>
</reference>
<dbReference type="InterPro" id="IPR017777">
    <property type="entry name" value="ABC_urea-bd_UrtA"/>
</dbReference>
<sequence>MKKLIVSSAVLAVLAALVGAWVFREHARPPIRIGILHSLTGAMAISEKSAVDAELMAIDEINAGGGLLGRRVEAVVADGASDWGTFARQAGRLITEEKVSAIIGCWTSACRKNVKPVVEKHDHLLIYPMAYEGLEISKNIIYTGLAPNQQIVPALKWSLDKLGRRVFLVGSDYVWPHSVNAVLRDWIKGLDGEIVGEEYVFFGSSDVGSVVEKIVALRPSVVISTIAGESNLAFYRVLRESGIQAKDVPVVSLSVGEEELRDIPPGDAVGHYSAWGYFQAVAREENTSFVRRFRERYGQDRVTADFPETAYFSVLLWAEAVREAGSPEAALVNEYMLGQSIDAPEGVVTIDPATRHTWRSFNIGRILDNGQVEIVWSTDHPIRPVPYPRTRSRREWESFLNELYLGWNHNWANPVPPVAAAGRKDKLR</sequence>
<evidence type="ECO:0000313" key="2">
    <source>
        <dbReference type="Proteomes" id="UP001158598"/>
    </source>
</evidence>
<organism evidence="1 2">
    <name type="scientific">Methylococcus capsulatus</name>
    <dbReference type="NCBI Taxonomy" id="414"/>
    <lineage>
        <taxon>Bacteria</taxon>
        <taxon>Pseudomonadati</taxon>
        <taxon>Pseudomonadota</taxon>
        <taxon>Gammaproteobacteria</taxon>
        <taxon>Methylococcales</taxon>
        <taxon>Methylococcaceae</taxon>
        <taxon>Methylococcus</taxon>
    </lineage>
</organism>
<dbReference type="PANTHER" id="PTHR47628:SF1">
    <property type="entry name" value="ALIPHATIC AMIDASE EXPRESSION-REGULATING PROTEIN"/>
    <property type="match status" value="1"/>
</dbReference>
<dbReference type="RefSeq" id="WP_282213337.1">
    <property type="nucleotide sequence ID" value="NZ_OX458332.1"/>
</dbReference>
<dbReference type="Proteomes" id="UP001158598">
    <property type="component" value="Chromosome"/>
</dbReference>
<protein>
    <submittedName>
        <fullName evidence="1">Urea transport system substrate-binding protein</fullName>
    </submittedName>
</protein>
<accession>A0AA35UT18</accession>
<evidence type="ECO:0000313" key="1">
    <source>
        <dbReference type="EMBL" id="CAI8876417.1"/>
    </source>
</evidence>
<dbReference type="AlphaFoldDB" id="A0AA35UT18"/>
<dbReference type="Gene3D" id="3.40.50.2300">
    <property type="match status" value="2"/>
</dbReference>
<proteinExistence type="predicted"/>
<dbReference type="EMBL" id="OX458332">
    <property type="protein sequence ID" value="CAI8876417.1"/>
    <property type="molecule type" value="Genomic_DNA"/>
</dbReference>
<name>A0AA35UT18_METCP</name>